<dbReference type="EMBL" id="LXQA010036827">
    <property type="protein sequence ID" value="MCH98139.1"/>
    <property type="molecule type" value="Genomic_DNA"/>
</dbReference>
<keyword evidence="2" id="KW-0378">Hydrolase</keyword>
<keyword evidence="1" id="KW-1133">Transmembrane helix</keyword>
<organism evidence="2 3">
    <name type="scientific">Trifolium medium</name>
    <dbReference type="NCBI Taxonomy" id="97028"/>
    <lineage>
        <taxon>Eukaryota</taxon>
        <taxon>Viridiplantae</taxon>
        <taxon>Streptophyta</taxon>
        <taxon>Embryophyta</taxon>
        <taxon>Tracheophyta</taxon>
        <taxon>Spermatophyta</taxon>
        <taxon>Magnoliopsida</taxon>
        <taxon>eudicotyledons</taxon>
        <taxon>Gunneridae</taxon>
        <taxon>Pentapetalae</taxon>
        <taxon>rosids</taxon>
        <taxon>fabids</taxon>
        <taxon>Fabales</taxon>
        <taxon>Fabaceae</taxon>
        <taxon>Papilionoideae</taxon>
        <taxon>50 kb inversion clade</taxon>
        <taxon>NPAAA clade</taxon>
        <taxon>Hologalegina</taxon>
        <taxon>IRL clade</taxon>
        <taxon>Trifolieae</taxon>
        <taxon>Trifolium</taxon>
    </lineage>
</organism>
<feature type="transmembrane region" description="Helical" evidence="1">
    <location>
        <begin position="20"/>
        <end position="42"/>
    </location>
</feature>
<keyword evidence="3" id="KW-1185">Reference proteome</keyword>
<accession>A0A392NG26</accession>
<gene>
    <name evidence="2" type="ORF">A2U01_0019138</name>
</gene>
<dbReference type="GO" id="GO:0071586">
    <property type="term" value="P:CAAX-box protein processing"/>
    <property type="evidence" value="ECO:0007669"/>
    <property type="project" value="InterPro"/>
</dbReference>
<proteinExistence type="predicted"/>
<sequence length="52" mass="5976">HLNHFMEIYTKQNYSIKKAAMVIGLQLGYTGVFGSYASFLFIRTERASETQN</sequence>
<evidence type="ECO:0000313" key="3">
    <source>
        <dbReference type="Proteomes" id="UP000265520"/>
    </source>
</evidence>
<name>A0A392NG26_9FABA</name>
<keyword evidence="2" id="KW-0645">Protease</keyword>
<comment type="caution">
    <text evidence="2">The sequence shown here is derived from an EMBL/GenBank/DDBJ whole genome shotgun (WGS) entry which is preliminary data.</text>
</comment>
<dbReference type="Proteomes" id="UP000265520">
    <property type="component" value="Unassembled WGS sequence"/>
</dbReference>
<dbReference type="GO" id="GO:0004222">
    <property type="term" value="F:metalloendopeptidase activity"/>
    <property type="evidence" value="ECO:0007669"/>
    <property type="project" value="InterPro"/>
</dbReference>
<dbReference type="GO" id="GO:0005789">
    <property type="term" value="C:endoplasmic reticulum membrane"/>
    <property type="evidence" value="ECO:0007669"/>
    <property type="project" value="InterPro"/>
</dbReference>
<evidence type="ECO:0000256" key="1">
    <source>
        <dbReference type="SAM" id="Phobius"/>
    </source>
</evidence>
<dbReference type="PANTHER" id="PTHR13046">
    <property type="entry name" value="PROTEASE U48 CAAX PRENYL PROTEASE RCE1"/>
    <property type="match status" value="1"/>
</dbReference>
<feature type="non-terminal residue" evidence="2">
    <location>
        <position position="1"/>
    </location>
</feature>
<dbReference type="InterPro" id="IPR039731">
    <property type="entry name" value="Rce1"/>
</dbReference>
<dbReference type="AlphaFoldDB" id="A0A392NG26"/>
<dbReference type="PANTHER" id="PTHR13046:SF0">
    <property type="entry name" value="CAAX PRENYL PROTEASE 2"/>
    <property type="match status" value="1"/>
</dbReference>
<keyword evidence="1" id="KW-0812">Transmembrane</keyword>
<evidence type="ECO:0000313" key="2">
    <source>
        <dbReference type="EMBL" id="MCH98139.1"/>
    </source>
</evidence>
<protein>
    <submittedName>
        <fullName evidence="2">CAAX prenyl protease 2-like</fullName>
    </submittedName>
</protein>
<keyword evidence="1" id="KW-0472">Membrane</keyword>
<reference evidence="2 3" key="1">
    <citation type="journal article" date="2018" name="Front. Plant Sci.">
        <title>Red Clover (Trifolium pratense) and Zigzag Clover (T. medium) - A Picture of Genomic Similarities and Differences.</title>
        <authorList>
            <person name="Dluhosova J."/>
            <person name="Istvanek J."/>
            <person name="Nedelnik J."/>
            <person name="Repkova J."/>
        </authorList>
    </citation>
    <scope>NUCLEOTIDE SEQUENCE [LARGE SCALE GENOMIC DNA]</scope>
    <source>
        <strain evidence="3">cv. 10/8</strain>
        <tissue evidence="2">Leaf</tissue>
    </source>
</reference>